<evidence type="ECO:0000259" key="9">
    <source>
        <dbReference type="PROSITE" id="PS50109"/>
    </source>
</evidence>
<dbReference type="InterPro" id="IPR004358">
    <property type="entry name" value="Sig_transdc_His_kin-like_C"/>
</dbReference>
<name>A0A2P2E2Z9_9LEPT</name>
<dbReference type="SMART" id="SM00387">
    <property type="entry name" value="HATPase_c"/>
    <property type="match status" value="1"/>
</dbReference>
<evidence type="ECO:0000313" key="11">
    <source>
        <dbReference type="Proteomes" id="UP000245133"/>
    </source>
</evidence>
<keyword evidence="6" id="KW-0418">Kinase</keyword>
<dbReference type="GO" id="GO:0005524">
    <property type="term" value="F:ATP binding"/>
    <property type="evidence" value="ECO:0007669"/>
    <property type="project" value="UniProtKB-KW"/>
</dbReference>
<dbReference type="RefSeq" id="WP_108977627.1">
    <property type="nucleotide sequence ID" value="NZ_BFBB01000008.1"/>
</dbReference>
<evidence type="ECO:0000256" key="2">
    <source>
        <dbReference type="ARBA" id="ARBA00012438"/>
    </source>
</evidence>
<keyword evidence="3" id="KW-0597">Phosphoprotein</keyword>
<keyword evidence="8" id="KW-0902">Two-component regulatory system</keyword>
<dbReference type="GO" id="GO:0000155">
    <property type="term" value="F:phosphorelay sensor kinase activity"/>
    <property type="evidence" value="ECO:0007669"/>
    <property type="project" value="InterPro"/>
</dbReference>
<proteinExistence type="predicted"/>
<comment type="catalytic activity">
    <reaction evidence="1">
        <text>ATP + protein L-histidine = ADP + protein N-phospho-L-histidine.</text>
        <dbReference type="EC" id="2.7.13.3"/>
    </reaction>
</comment>
<evidence type="ECO:0000256" key="6">
    <source>
        <dbReference type="ARBA" id="ARBA00022777"/>
    </source>
</evidence>
<evidence type="ECO:0000313" key="10">
    <source>
        <dbReference type="EMBL" id="GBF51268.1"/>
    </source>
</evidence>
<feature type="domain" description="Histidine kinase" evidence="9">
    <location>
        <begin position="269"/>
        <end position="489"/>
    </location>
</feature>
<keyword evidence="5" id="KW-0547">Nucleotide-binding</keyword>
<evidence type="ECO:0000256" key="8">
    <source>
        <dbReference type="ARBA" id="ARBA00023012"/>
    </source>
</evidence>
<dbReference type="InterPro" id="IPR036097">
    <property type="entry name" value="HisK_dim/P_sf"/>
</dbReference>
<dbReference type="PANTHER" id="PTHR43065:SF46">
    <property type="entry name" value="C4-DICARBOXYLATE TRANSPORT SENSOR PROTEIN DCTB"/>
    <property type="match status" value="1"/>
</dbReference>
<dbReference type="Proteomes" id="UP000245133">
    <property type="component" value="Unassembled WGS sequence"/>
</dbReference>
<dbReference type="EMBL" id="BFBB01000008">
    <property type="protein sequence ID" value="GBF51268.1"/>
    <property type="molecule type" value="Genomic_DNA"/>
</dbReference>
<dbReference type="SMART" id="SM00388">
    <property type="entry name" value="HisKA"/>
    <property type="match status" value="1"/>
</dbReference>
<gene>
    <name evidence="10" type="ORF">LPTSP4_28000</name>
</gene>
<dbReference type="PROSITE" id="PS50109">
    <property type="entry name" value="HIS_KIN"/>
    <property type="match status" value="1"/>
</dbReference>
<dbReference type="Pfam" id="PF00512">
    <property type="entry name" value="HisKA"/>
    <property type="match status" value="1"/>
</dbReference>
<dbReference type="InterPro" id="IPR003594">
    <property type="entry name" value="HATPase_dom"/>
</dbReference>
<dbReference type="SUPFAM" id="SSF47384">
    <property type="entry name" value="Homodimeric domain of signal transducing histidine kinase"/>
    <property type="match status" value="1"/>
</dbReference>
<dbReference type="PANTHER" id="PTHR43065">
    <property type="entry name" value="SENSOR HISTIDINE KINASE"/>
    <property type="match status" value="1"/>
</dbReference>
<dbReference type="Gene3D" id="3.30.565.10">
    <property type="entry name" value="Histidine kinase-like ATPase, C-terminal domain"/>
    <property type="match status" value="1"/>
</dbReference>
<dbReference type="AlphaFoldDB" id="A0A2P2E2Z9"/>
<dbReference type="InterPro" id="IPR036890">
    <property type="entry name" value="HATPase_C_sf"/>
</dbReference>
<dbReference type="EC" id="2.7.13.3" evidence="2"/>
<evidence type="ECO:0000256" key="4">
    <source>
        <dbReference type="ARBA" id="ARBA00022679"/>
    </source>
</evidence>
<evidence type="ECO:0000256" key="7">
    <source>
        <dbReference type="ARBA" id="ARBA00022840"/>
    </source>
</evidence>
<sequence length="493" mass="56700">MKPKLKAFLEQLFSSSDNAFLLVDSKTFHLHFISPKLVSILHLERSRSESISIFDLLPKPKDEYLAELNFALNNESILCDWEFLRSDRSLIRFNFKLSQLSDPEDNLSYLFFQISDQFLTNSDDQVKIISKENESLRRIIGTMNNGIVIVNEEGIVQDIAPIFKFLLFQFIPIEKGDFIFEFLDKDLITEYKNTLKECLSHMQVKTKHFTYRIFENDYDFDIRFIPIRRSENLQKLIMLIYTDKTEANRLDRQLVESMKFASIGEIAAGLAHEINNPLQSALLNLDELIVVGIEDPSEQKEILKKIEAANLRIRDLVLALLDLGRVESRTRDLVSPYYILVRSSELLEVSCKKKGIEFKRHAGPNLPGIVVRWQEIEQVLINCVVNAINALSEMNPPRQSPKIEIGIDLVKNNKKDWVVFSIEDNGPGMSEEVLDKAFLPLFTTRREKQGTGLGLSISKKIINDHDGDIVIKSRDGLGTKIEIYLPVQLDTYE</sequence>
<dbReference type="CDD" id="cd00082">
    <property type="entry name" value="HisKA"/>
    <property type="match status" value="1"/>
</dbReference>
<dbReference type="InterPro" id="IPR005467">
    <property type="entry name" value="His_kinase_dom"/>
</dbReference>
<dbReference type="Pfam" id="PF02518">
    <property type="entry name" value="HATPase_c"/>
    <property type="match status" value="1"/>
</dbReference>
<dbReference type="Gene3D" id="1.10.287.130">
    <property type="match status" value="1"/>
</dbReference>
<dbReference type="OrthoDB" id="9784397at2"/>
<dbReference type="InterPro" id="IPR003661">
    <property type="entry name" value="HisK_dim/P_dom"/>
</dbReference>
<evidence type="ECO:0000256" key="1">
    <source>
        <dbReference type="ARBA" id="ARBA00000085"/>
    </source>
</evidence>
<evidence type="ECO:0000256" key="5">
    <source>
        <dbReference type="ARBA" id="ARBA00022741"/>
    </source>
</evidence>
<keyword evidence="11" id="KW-1185">Reference proteome</keyword>
<reference evidence="10 11" key="1">
    <citation type="submission" date="2018-02" db="EMBL/GenBank/DDBJ databases">
        <title>Novel Leptospira species isolated from soil and water in Japan.</title>
        <authorList>
            <person name="Nakao R."/>
            <person name="Masuzawa T."/>
        </authorList>
    </citation>
    <scope>NUCLEOTIDE SEQUENCE [LARGE SCALE GENOMIC DNA]</scope>
    <source>
        <strain evidence="10 11">YH101</strain>
    </source>
</reference>
<evidence type="ECO:0000256" key="3">
    <source>
        <dbReference type="ARBA" id="ARBA00022553"/>
    </source>
</evidence>
<dbReference type="SUPFAM" id="SSF55874">
    <property type="entry name" value="ATPase domain of HSP90 chaperone/DNA topoisomerase II/histidine kinase"/>
    <property type="match status" value="1"/>
</dbReference>
<comment type="caution">
    <text evidence="10">The sequence shown here is derived from an EMBL/GenBank/DDBJ whole genome shotgun (WGS) entry which is preliminary data.</text>
</comment>
<protein>
    <recommendedName>
        <fullName evidence="2">histidine kinase</fullName>
        <ecNumber evidence="2">2.7.13.3</ecNumber>
    </recommendedName>
</protein>
<keyword evidence="7" id="KW-0067">ATP-binding</keyword>
<keyword evidence="4" id="KW-0808">Transferase</keyword>
<accession>A0A2P2E2Z9</accession>
<dbReference type="PRINTS" id="PR00344">
    <property type="entry name" value="BCTRLSENSOR"/>
</dbReference>
<organism evidence="10 11">
    <name type="scientific">Leptospira ryugenii</name>
    <dbReference type="NCBI Taxonomy" id="1917863"/>
    <lineage>
        <taxon>Bacteria</taxon>
        <taxon>Pseudomonadati</taxon>
        <taxon>Spirochaetota</taxon>
        <taxon>Spirochaetia</taxon>
        <taxon>Leptospirales</taxon>
        <taxon>Leptospiraceae</taxon>
        <taxon>Leptospira</taxon>
    </lineage>
</organism>